<feature type="region of interest" description="Disordered" evidence="2">
    <location>
        <begin position="1"/>
        <end position="60"/>
    </location>
</feature>
<accession>A0ABT9NUU7</accession>
<evidence type="ECO:0000256" key="2">
    <source>
        <dbReference type="SAM" id="MobiDB-lite"/>
    </source>
</evidence>
<feature type="transmembrane region" description="Helical" evidence="3">
    <location>
        <begin position="65"/>
        <end position="88"/>
    </location>
</feature>
<dbReference type="InterPro" id="IPR004474">
    <property type="entry name" value="LytR_CpsA_psr"/>
</dbReference>
<name>A0ABT9NUU7_9ACTN</name>
<dbReference type="Proteomes" id="UP001240447">
    <property type="component" value="Unassembled WGS sequence"/>
</dbReference>
<gene>
    <name evidence="5" type="ORF">J2S59_004012</name>
</gene>
<feature type="compositionally biased region" description="Pro residues" evidence="2">
    <location>
        <begin position="37"/>
        <end position="50"/>
    </location>
</feature>
<comment type="similarity">
    <text evidence="1">Belongs to the LytR/CpsA/Psr (LCP) family.</text>
</comment>
<keyword evidence="3" id="KW-0472">Membrane</keyword>
<dbReference type="RefSeq" id="WP_068121688.1">
    <property type="nucleotide sequence ID" value="NZ_CCXJ01000402.1"/>
</dbReference>
<keyword evidence="6" id="KW-1185">Reference proteome</keyword>
<dbReference type="Pfam" id="PF03816">
    <property type="entry name" value="LytR_cpsA_psr"/>
    <property type="match status" value="1"/>
</dbReference>
<feature type="region of interest" description="Disordered" evidence="2">
    <location>
        <begin position="95"/>
        <end position="134"/>
    </location>
</feature>
<evidence type="ECO:0000313" key="6">
    <source>
        <dbReference type="Proteomes" id="UP001240447"/>
    </source>
</evidence>
<keyword evidence="3" id="KW-1133">Transmembrane helix</keyword>
<evidence type="ECO:0000313" key="5">
    <source>
        <dbReference type="EMBL" id="MDP9824203.1"/>
    </source>
</evidence>
<reference evidence="5 6" key="1">
    <citation type="submission" date="2023-07" db="EMBL/GenBank/DDBJ databases">
        <title>Sequencing the genomes of 1000 actinobacteria strains.</title>
        <authorList>
            <person name="Klenk H.-P."/>
        </authorList>
    </citation>
    <scope>NUCLEOTIDE SEQUENCE [LARGE SCALE GENOMIC DNA]</scope>
    <source>
        <strain evidence="5 6">GD13</strain>
    </source>
</reference>
<protein>
    <submittedName>
        <fullName evidence="5">LCP family protein required for cell wall assembly</fullName>
    </submittedName>
</protein>
<evidence type="ECO:0000256" key="3">
    <source>
        <dbReference type="SAM" id="Phobius"/>
    </source>
</evidence>
<dbReference type="NCBIfam" id="TIGR00350">
    <property type="entry name" value="lytR_cpsA_psr"/>
    <property type="match status" value="1"/>
</dbReference>
<sequence length="375" mass="40875">MGKEPPDYDWLYGADGPPGDPDPTRVLPVQPRRGAEQPPPPPRRLPPAAPAPRGRGRGGRRRPRWLRVLVAVLALWVVFLVVVPLLAWQSVEKVDATSAGDRPDKQPGTTYLLVGSDSREGLTARQRRRFGTGDDVGRRTDTIMLLHVGSGPNLLLSIPRDSIVEVPGYGTTKINAAYAFGGAPLLVETLERATGIRVDNYVEIGFAGFVGLVNAVGGIEICPETDMRDPLANLDIKAGCQEAGGRKALGYARSRKLSNLGDIDRARRQREVVSAVGREAASPWSFINPVRYYRLANAAADFLVVGEDTGPINTARFAWAMTRVDGESGLTCSMPIRDLAVNWDPERSQQLFRLIAEDRTDEIPNRLCRPSGLAD</sequence>
<dbReference type="PANTHER" id="PTHR33392:SF6">
    <property type="entry name" value="POLYISOPRENYL-TEICHOIC ACID--PEPTIDOGLYCAN TEICHOIC ACID TRANSFERASE TAGU"/>
    <property type="match status" value="1"/>
</dbReference>
<keyword evidence="3" id="KW-0812">Transmembrane</keyword>
<evidence type="ECO:0000256" key="1">
    <source>
        <dbReference type="ARBA" id="ARBA00006068"/>
    </source>
</evidence>
<dbReference type="InterPro" id="IPR050922">
    <property type="entry name" value="LytR/CpsA/Psr_CW_biosynth"/>
</dbReference>
<dbReference type="EMBL" id="JAUSQM010000001">
    <property type="protein sequence ID" value="MDP9824203.1"/>
    <property type="molecule type" value="Genomic_DNA"/>
</dbReference>
<comment type="caution">
    <text evidence="5">The sequence shown here is derived from an EMBL/GenBank/DDBJ whole genome shotgun (WGS) entry which is preliminary data.</text>
</comment>
<dbReference type="PANTHER" id="PTHR33392">
    <property type="entry name" value="POLYISOPRENYL-TEICHOIC ACID--PEPTIDOGLYCAN TEICHOIC ACID TRANSFERASE TAGU"/>
    <property type="match status" value="1"/>
</dbReference>
<evidence type="ECO:0000259" key="4">
    <source>
        <dbReference type="Pfam" id="PF03816"/>
    </source>
</evidence>
<feature type="domain" description="Cell envelope-related transcriptional attenuator" evidence="4">
    <location>
        <begin position="139"/>
        <end position="281"/>
    </location>
</feature>
<organism evidence="5 6">
    <name type="scientific">Nocardioides massiliensis</name>
    <dbReference type="NCBI Taxonomy" id="1325935"/>
    <lineage>
        <taxon>Bacteria</taxon>
        <taxon>Bacillati</taxon>
        <taxon>Actinomycetota</taxon>
        <taxon>Actinomycetes</taxon>
        <taxon>Propionibacteriales</taxon>
        <taxon>Nocardioidaceae</taxon>
        <taxon>Nocardioides</taxon>
    </lineage>
</organism>
<proteinExistence type="inferred from homology"/>
<dbReference type="Gene3D" id="3.40.630.190">
    <property type="entry name" value="LCP protein"/>
    <property type="match status" value="1"/>
</dbReference>